<dbReference type="PANTHER" id="PTHR35020">
    <property type="entry name" value="N-ACETYLGLUCOSAMINE-INDUCED PROTEIN 1"/>
    <property type="match status" value="1"/>
</dbReference>
<keyword evidence="2" id="KW-1185">Reference proteome</keyword>
<protein>
    <recommendedName>
        <fullName evidence="3">N-acetylglucosamine-induced protein 1</fullName>
    </recommendedName>
</protein>
<dbReference type="Proteomes" id="UP001286456">
    <property type="component" value="Unassembled WGS sequence"/>
</dbReference>
<reference evidence="1" key="1">
    <citation type="journal article" date="2023" name="Mol. Phylogenet. Evol.">
        <title>Genome-scale phylogeny and comparative genomics of the fungal order Sordariales.</title>
        <authorList>
            <person name="Hensen N."/>
            <person name="Bonometti L."/>
            <person name="Westerberg I."/>
            <person name="Brannstrom I.O."/>
            <person name="Guillou S."/>
            <person name="Cros-Aarteil S."/>
            <person name="Calhoun S."/>
            <person name="Haridas S."/>
            <person name="Kuo A."/>
            <person name="Mondo S."/>
            <person name="Pangilinan J."/>
            <person name="Riley R."/>
            <person name="LaButti K."/>
            <person name="Andreopoulos B."/>
            <person name="Lipzen A."/>
            <person name="Chen C."/>
            <person name="Yan M."/>
            <person name="Daum C."/>
            <person name="Ng V."/>
            <person name="Clum A."/>
            <person name="Steindorff A."/>
            <person name="Ohm R.A."/>
            <person name="Martin F."/>
            <person name="Silar P."/>
            <person name="Natvig D.O."/>
            <person name="Lalanne C."/>
            <person name="Gautier V."/>
            <person name="Ament-Velasquez S.L."/>
            <person name="Kruys A."/>
            <person name="Hutchinson M.I."/>
            <person name="Powell A.J."/>
            <person name="Barry K."/>
            <person name="Miller A.N."/>
            <person name="Grigoriev I.V."/>
            <person name="Debuchy R."/>
            <person name="Gladieux P."/>
            <person name="Hiltunen Thoren M."/>
            <person name="Johannesson H."/>
        </authorList>
    </citation>
    <scope>NUCLEOTIDE SEQUENCE</scope>
    <source>
        <strain evidence="1">SMH4131-1</strain>
    </source>
</reference>
<organism evidence="1 2">
    <name type="scientific">Cercophora scortea</name>
    <dbReference type="NCBI Taxonomy" id="314031"/>
    <lineage>
        <taxon>Eukaryota</taxon>
        <taxon>Fungi</taxon>
        <taxon>Dikarya</taxon>
        <taxon>Ascomycota</taxon>
        <taxon>Pezizomycotina</taxon>
        <taxon>Sordariomycetes</taxon>
        <taxon>Sordariomycetidae</taxon>
        <taxon>Sordariales</taxon>
        <taxon>Lasiosphaeriaceae</taxon>
        <taxon>Cercophora</taxon>
    </lineage>
</organism>
<evidence type="ECO:0000313" key="1">
    <source>
        <dbReference type="EMBL" id="KAK3337046.1"/>
    </source>
</evidence>
<reference evidence="1" key="2">
    <citation type="submission" date="2023-06" db="EMBL/GenBank/DDBJ databases">
        <authorList>
            <consortium name="Lawrence Berkeley National Laboratory"/>
            <person name="Haridas S."/>
            <person name="Hensen N."/>
            <person name="Bonometti L."/>
            <person name="Westerberg I."/>
            <person name="Brannstrom I.O."/>
            <person name="Guillou S."/>
            <person name="Cros-Aarteil S."/>
            <person name="Calhoun S."/>
            <person name="Kuo A."/>
            <person name="Mondo S."/>
            <person name="Pangilinan J."/>
            <person name="Riley R."/>
            <person name="Labutti K."/>
            <person name="Andreopoulos B."/>
            <person name="Lipzen A."/>
            <person name="Chen C."/>
            <person name="Yanf M."/>
            <person name="Daum C."/>
            <person name="Ng V."/>
            <person name="Clum A."/>
            <person name="Steindorff A."/>
            <person name="Ohm R."/>
            <person name="Martin F."/>
            <person name="Silar P."/>
            <person name="Natvig D."/>
            <person name="Lalanne C."/>
            <person name="Gautier V."/>
            <person name="Ament-Velasquez S.L."/>
            <person name="Kruys A."/>
            <person name="Hutchinson M.I."/>
            <person name="Powell A.J."/>
            <person name="Barry K."/>
            <person name="Miller A.N."/>
            <person name="Grigoriev I.V."/>
            <person name="Debuchy R."/>
            <person name="Gladieux P."/>
            <person name="Thoren M.H."/>
            <person name="Johannesson H."/>
        </authorList>
    </citation>
    <scope>NUCLEOTIDE SEQUENCE</scope>
    <source>
        <strain evidence="1">SMH4131-1</strain>
    </source>
</reference>
<dbReference type="AlphaFoldDB" id="A0AAE0J507"/>
<proteinExistence type="predicted"/>
<dbReference type="InterPro" id="IPR022036">
    <property type="entry name" value="DUF3605"/>
</dbReference>
<evidence type="ECO:0008006" key="3">
    <source>
        <dbReference type="Google" id="ProtNLM"/>
    </source>
</evidence>
<dbReference type="PANTHER" id="PTHR35020:SF4">
    <property type="entry name" value="N-ACETYLGLUCOSAMINE-INDUCED PROTEIN 1"/>
    <property type="match status" value="1"/>
</dbReference>
<name>A0AAE0J507_9PEZI</name>
<evidence type="ECO:0000313" key="2">
    <source>
        <dbReference type="Proteomes" id="UP001286456"/>
    </source>
</evidence>
<sequence>MTGAEEPSPPGSPEALPYWQVNVPPHERTTTCPDFLVDVSAKDQGILSTPDSQYTPDTWPAAQRKVAANQLHLFQRKPSELRRYLAFAWAIKRDYGSVLNFILTQRLRWTAPVVPWSRVPFECEADDVKVLRNDWPYGIDQRIVHLVVWTKFEFEEDPATGDLAEGARGAIEAYVRRTFVEKGVAEDRVIWFKNWRWLKSVQAVEHFHIMLFDPDPEFVREVTHGDVAMCDKPGN</sequence>
<dbReference type="GO" id="GO:0006044">
    <property type="term" value="P:N-acetylglucosamine metabolic process"/>
    <property type="evidence" value="ECO:0007669"/>
    <property type="project" value="TreeGrafter"/>
</dbReference>
<gene>
    <name evidence="1" type="ORF">B0T19DRAFT_396706</name>
</gene>
<comment type="caution">
    <text evidence="1">The sequence shown here is derived from an EMBL/GenBank/DDBJ whole genome shotgun (WGS) entry which is preliminary data.</text>
</comment>
<dbReference type="EMBL" id="JAUEPO010000001">
    <property type="protein sequence ID" value="KAK3337046.1"/>
    <property type="molecule type" value="Genomic_DNA"/>
</dbReference>
<dbReference type="GO" id="GO:0005737">
    <property type="term" value="C:cytoplasm"/>
    <property type="evidence" value="ECO:0007669"/>
    <property type="project" value="TreeGrafter"/>
</dbReference>
<accession>A0AAE0J507</accession>
<dbReference type="Pfam" id="PF12239">
    <property type="entry name" value="DUF3605"/>
    <property type="match status" value="1"/>
</dbReference>